<name>A0A1G9R6K9_9PROT</name>
<dbReference type="EMBL" id="FNHG01000006">
    <property type="protein sequence ID" value="SDM18858.1"/>
    <property type="molecule type" value="Genomic_DNA"/>
</dbReference>
<feature type="domain" description="Prokaryotic glutathione synthetase ATP-binding" evidence="1">
    <location>
        <begin position="171"/>
        <end position="254"/>
    </location>
</feature>
<dbReference type="InterPro" id="IPR013815">
    <property type="entry name" value="ATP_grasp_subdomain_1"/>
</dbReference>
<reference evidence="2 3" key="1">
    <citation type="submission" date="2016-10" db="EMBL/GenBank/DDBJ databases">
        <authorList>
            <person name="de Groot N.N."/>
        </authorList>
    </citation>
    <scope>NUCLEOTIDE SEQUENCE [LARGE SCALE GENOMIC DNA]</scope>
    <source>
        <strain evidence="2 3">DSM 16077</strain>
    </source>
</reference>
<gene>
    <name evidence="2" type="ORF">SAMN04488568_10690</name>
</gene>
<dbReference type="Gene3D" id="3.30.470.20">
    <property type="entry name" value="ATP-grasp fold, B domain"/>
    <property type="match status" value="1"/>
</dbReference>
<accession>A0A1G9R6K9</accession>
<dbReference type="PANTHER" id="PTHR39217">
    <property type="match status" value="1"/>
</dbReference>
<evidence type="ECO:0000313" key="3">
    <source>
        <dbReference type="Proteomes" id="UP000199759"/>
    </source>
</evidence>
<organism evidence="2 3">
    <name type="scientific">Maricaulis salignorans</name>
    <dbReference type="NCBI Taxonomy" id="144026"/>
    <lineage>
        <taxon>Bacteria</taxon>
        <taxon>Pseudomonadati</taxon>
        <taxon>Pseudomonadota</taxon>
        <taxon>Alphaproteobacteria</taxon>
        <taxon>Maricaulales</taxon>
        <taxon>Maricaulaceae</taxon>
        <taxon>Maricaulis</taxon>
    </lineage>
</organism>
<dbReference type="PANTHER" id="PTHR39217:SF1">
    <property type="entry name" value="GLUTATHIONE SYNTHETASE"/>
    <property type="match status" value="1"/>
</dbReference>
<dbReference type="Proteomes" id="UP000199759">
    <property type="component" value="Unassembled WGS sequence"/>
</dbReference>
<dbReference type="InterPro" id="IPR004218">
    <property type="entry name" value="GSHS_ATP-bd"/>
</dbReference>
<dbReference type="Gene3D" id="3.30.1490.20">
    <property type="entry name" value="ATP-grasp fold, A domain"/>
    <property type="match status" value="1"/>
</dbReference>
<dbReference type="OrthoDB" id="3373978at2"/>
<sequence>MKHVAFLSAACMLKDNPEARKDYWEYDLEISALAPACREAGIELVTRIWDDPDFDASHYDAAVIGTCWDYMQKPEAFEAALETIAGQTRLLNPFEIFRWNQRKTYLKDLAARGAPMIPTLWRDRADAATIDAAFEALGSDDIVVKPVLGGGAWRQARIRRGEALPSPENLPIAECMIQPFLPAVSQEGEYAFLFFGREFSHCARKLPAAGDYRVQSEYGGREEIHHPTDEELALANSVLACVEGDLLYARIDMLRGLDGQLALIELELIEPYLYPQQGPDMGAAFARALKALI</sequence>
<dbReference type="GO" id="GO:0004363">
    <property type="term" value="F:glutathione synthase activity"/>
    <property type="evidence" value="ECO:0007669"/>
    <property type="project" value="InterPro"/>
</dbReference>
<dbReference type="GO" id="GO:0005524">
    <property type="term" value="F:ATP binding"/>
    <property type="evidence" value="ECO:0007669"/>
    <property type="project" value="InterPro"/>
</dbReference>
<proteinExistence type="predicted"/>
<dbReference type="InterPro" id="IPR053191">
    <property type="entry name" value="DcsG_Biosynth_Enzyme"/>
</dbReference>
<evidence type="ECO:0000313" key="2">
    <source>
        <dbReference type="EMBL" id="SDM18858.1"/>
    </source>
</evidence>
<keyword evidence="3" id="KW-1185">Reference proteome</keyword>
<dbReference type="STRING" id="144026.SAMN04488568_10690"/>
<protein>
    <submittedName>
        <fullName evidence="2">Glutathione synthetase, ATP-grasp domain</fullName>
    </submittedName>
</protein>
<dbReference type="AlphaFoldDB" id="A0A1G9R6K9"/>
<dbReference type="SUPFAM" id="SSF56059">
    <property type="entry name" value="Glutathione synthetase ATP-binding domain-like"/>
    <property type="match status" value="1"/>
</dbReference>
<dbReference type="RefSeq" id="WP_091768927.1">
    <property type="nucleotide sequence ID" value="NZ_FNHG01000006.1"/>
</dbReference>
<evidence type="ECO:0000259" key="1">
    <source>
        <dbReference type="Pfam" id="PF02955"/>
    </source>
</evidence>
<dbReference type="Pfam" id="PF02955">
    <property type="entry name" value="GSH-S_ATP"/>
    <property type="match status" value="1"/>
</dbReference>